<dbReference type="InterPro" id="IPR000727">
    <property type="entry name" value="T_SNARE_dom"/>
</dbReference>
<evidence type="ECO:0000256" key="5">
    <source>
        <dbReference type="ARBA" id="ARBA00022927"/>
    </source>
</evidence>
<dbReference type="Proteomes" id="UP001159363">
    <property type="component" value="Chromosome 5"/>
</dbReference>
<evidence type="ECO:0000256" key="9">
    <source>
        <dbReference type="ARBA" id="ARBA00023136"/>
    </source>
</evidence>
<organism evidence="13 14">
    <name type="scientific">Dryococelus australis</name>
    <dbReference type="NCBI Taxonomy" id="614101"/>
    <lineage>
        <taxon>Eukaryota</taxon>
        <taxon>Metazoa</taxon>
        <taxon>Ecdysozoa</taxon>
        <taxon>Arthropoda</taxon>
        <taxon>Hexapoda</taxon>
        <taxon>Insecta</taxon>
        <taxon>Pterygota</taxon>
        <taxon>Neoptera</taxon>
        <taxon>Polyneoptera</taxon>
        <taxon>Phasmatodea</taxon>
        <taxon>Verophasmatodea</taxon>
        <taxon>Anareolatae</taxon>
        <taxon>Phasmatidae</taxon>
        <taxon>Eurycanthinae</taxon>
        <taxon>Dryococelus</taxon>
    </lineage>
</organism>
<sequence length="340" mass="38693">MKIILNQSTSTCLLLIALITLKLHMLTFKNLTVATILHNSNYLNSLMILSVEYSKCIANPGSYTSSFNDGCPQSTDKGPVTLQSARVDILFELRYITISETVKILENSKIYIKHILMMYKSSLGEIIVSEIVEILLLEITFPFQEPHAHLKSLASTTHSTHTILTAKIYLSMLESLKSWHEIRRHKSSSILRQGSELNSREERSRQYFSTTPDEAGQDDLDLVFGMAPESRGGAQQQLLLLEEENTRTIVQHEQEVRQIVRSIADLNHIFKDLAHLVADQGTILDRIDYNVEQTQMQVQHGYQQLQKADKLQRKNRKMVCILVLATSTILMTILLIIIKT</sequence>
<gene>
    <name evidence="13" type="ORF">PR048_018430</name>
</gene>
<dbReference type="SUPFAM" id="SSF47661">
    <property type="entry name" value="t-snare proteins"/>
    <property type="match status" value="1"/>
</dbReference>
<keyword evidence="7" id="KW-0333">Golgi apparatus</keyword>
<keyword evidence="9 11" id="KW-0472">Membrane</keyword>
<evidence type="ECO:0000259" key="12">
    <source>
        <dbReference type="PROSITE" id="PS50192"/>
    </source>
</evidence>
<dbReference type="Pfam" id="PF05739">
    <property type="entry name" value="SNARE"/>
    <property type="match status" value="1"/>
</dbReference>
<evidence type="ECO:0000256" key="2">
    <source>
        <dbReference type="ARBA" id="ARBA00009063"/>
    </source>
</evidence>
<keyword evidence="14" id="KW-1185">Reference proteome</keyword>
<dbReference type="InterPro" id="IPR045242">
    <property type="entry name" value="Syntaxin"/>
</dbReference>
<comment type="subcellular location">
    <subcellularLocation>
        <location evidence="1">Golgi apparatus membrane</location>
        <topology evidence="1">Single-pass type IV membrane protein</topology>
    </subcellularLocation>
</comment>
<keyword evidence="3" id="KW-0813">Transport</keyword>
<keyword evidence="4 11" id="KW-0812">Transmembrane</keyword>
<evidence type="ECO:0000256" key="4">
    <source>
        <dbReference type="ARBA" id="ARBA00022692"/>
    </source>
</evidence>
<dbReference type="PROSITE" id="PS50192">
    <property type="entry name" value="T_SNARE"/>
    <property type="match status" value="1"/>
</dbReference>
<name>A0ABQ9HCB0_9NEOP</name>
<protein>
    <recommendedName>
        <fullName evidence="12">t-SNARE coiled-coil homology domain-containing protein</fullName>
    </recommendedName>
</protein>
<dbReference type="InterPro" id="IPR010989">
    <property type="entry name" value="SNARE"/>
</dbReference>
<comment type="similarity">
    <text evidence="2">Belongs to the syntaxin family.</text>
</comment>
<evidence type="ECO:0000313" key="14">
    <source>
        <dbReference type="Proteomes" id="UP001159363"/>
    </source>
</evidence>
<feature type="transmembrane region" description="Helical" evidence="11">
    <location>
        <begin position="319"/>
        <end position="338"/>
    </location>
</feature>
<dbReference type="PANTHER" id="PTHR19957">
    <property type="entry name" value="SYNTAXIN"/>
    <property type="match status" value="1"/>
</dbReference>
<dbReference type="SMART" id="SM00397">
    <property type="entry name" value="t_SNARE"/>
    <property type="match status" value="1"/>
</dbReference>
<dbReference type="Gene3D" id="1.20.5.110">
    <property type="match status" value="1"/>
</dbReference>
<evidence type="ECO:0000256" key="6">
    <source>
        <dbReference type="ARBA" id="ARBA00022989"/>
    </source>
</evidence>
<dbReference type="CDD" id="cd15845">
    <property type="entry name" value="SNARE_syntaxin16"/>
    <property type="match status" value="1"/>
</dbReference>
<evidence type="ECO:0000313" key="13">
    <source>
        <dbReference type="EMBL" id="KAJ8881943.1"/>
    </source>
</evidence>
<evidence type="ECO:0000256" key="10">
    <source>
        <dbReference type="SAM" id="MobiDB-lite"/>
    </source>
</evidence>
<keyword evidence="8" id="KW-0175">Coiled coil</keyword>
<evidence type="ECO:0000256" key="7">
    <source>
        <dbReference type="ARBA" id="ARBA00023034"/>
    </source>
</evidence>
<evidence type="ECO:0000256" key="1">
    <source>
        <dbReference type="ARBA" id="ARBA00004409"/>
    </source>
</evidence>
<keyword evidence="5" id="KW-0653">Protein transport</keyword>
<proteinExistence type="inferred from homology"/>
<keyword evidence="6 11" id="KW-1133">Transmembrane helix</keyword>
<comment type="caution">
    <text evidence="13">The sequence shown here is derived from an EMBL/GenBank/DDBJ whole genome shotgun (WGS) entry which is preliminary data.</text>
</comment>
<reference evidence="13 14" key="1">
    <citation type="submission" date="2023-02" db="EMBL/GenBank/DDBJ databases">
        <title>LHISI_Scaffold_Assembly.</title>
        <authorList>
            <person name="Stuart O.P."/>
            <person name="Cleave R."/>
            <person name="Magrath M.J.L."/>
            <person name="Mikheyev A.S."/>
        </authorList>
    </citation>
    <scope>NUCLEOTIDE SEQUENCE [LARGE SCALE GENOMIC DNA]</scope>
    <source>
        <strain evidence="13">Daus_M_001</strain>
        <tissue evidence="13">Leg muscle</tissue>
    </source>
</reference>
<dbReference type="PANTHER" id="PTHR19957:SF83">
    <property type="entry name" value="SYNTAXIN-16"/>
    <property type="match status" value="1"/>
</dbReference>
<evidence type="ECO:0000256" key="3">
    <source>
        <dbReference type="ARBA" id="ARBA00022448"/>
    </source>
</evidence>
<evidence type="ECO:0000256" key="11">
    <source>
        <dbReference type="SAM" id="Phobius"/>
    </source>
</evidence>
<feature type="region of interest" description="Disordered" evidence="10">
    <location>
        <begin position="191"/>
        <end position="214"/>
    </location>
</feature>
<dbReference type="EMBL" id="JARBHB010000006">
    <property type="protein sequence ID" value="KAJ8881943.1"/>
    <property type="molecule type" value="Genomic_DNA"/>
</dbReference>
<accession>A0ABQ9HCB0</accession>
<feature type="domain" description="T-SNARE coiled-coil homology" evidence="12">
    <location>
        <begin position="246"/>
        <end position="308"/>
    </location>
</feature>
<evidence type="ECO:0000256" key="8">
    <source>
        <dbReference type="ARBA" id="ARBA00023054"/>
    </source>
</evidence>